<evidence type="ECO:0000313" key="3">
    <source>
        <dbReference type="Proteomes" id="UP001235712"/>
    </source>
</evidence>
<protein>
    <recommendedName>
        <fullName evidence="1">SAF domain-containing protein</fullName>
    </recommendedName>
</protein>
<dbReference type="SMART" id="SM00858">
    <property type="entry name" value="SAF"/>
    <property type="match status" value="1"/>
</dbReference>
<feature type="domain" description="SAF" evidence="1">
    <location>
        <begin position="40"/>
        <end position="102"/>
    </location>
</feature>
<accession>A0ABT9P6D5</accession>
<reference evidence="2 3" key="1">
    <citation type="submission" date="2023-07" db="EMBL/GenBank/DDBJ databases">
        <title>Sequencing the genomes of 1000 actinobacteria strains.</title>
        <authorList>
            <person name="Klenk H.-P."/>
        </authorList>
    </citation>
    <scope>NUCLEOTIDE SEQUENCE [LARGE SCALE GENOMIC DNA]</scope>
    <source>
        <strain evidence="2 3">DSM 44388</strain>
    </source>
</reference>
<dbReference type="CDD" id="cd11614">
    <property type="entry name" value="SAF_CpaB_FlgA_like"/>
    <property type="match status" value="1"/>
</dbReference>
<evidence type="ECO:0000313" key="2">
    <source>
        <dbReference type="EMBL" id="MDP9828251.1"/>
    </source>
</evidence>
<gene>
    <name evidence="2" type="ORF">J2S57_004000</name>
</gene>
<dbReference type="Pfam" id="PF08666">
    <property type="entry name" value="SAF"/>
    <property type="match status" value="1"/>
</dbReference>
<dbReference type="InterPro" id="IPR013974">
    <property type="entry name" value="SAF"/>
</dbReference>
<proteinExistence type="predicted"/>
<sequence length="224" mass="23016">MGRRTLLLITSVLLAAVGTAMVALYVRTADDRAAGGETTALYVVARQDISANATLTAADLTVREMRVSDQLTSNTTDLDAAVGRVATAAIRSGATIDTRDLREPGALAEGAIRRDELGIDVQLQDPNRAVSLLGVGSTVRIFHLDENGDAQVLVQRARVISIGGSLDDSAAAGPDGTNSVGATTVPQAVVGLSVSESIAKTIAGATLKQEPLYFTVIPSSGDGS</sequence>
<organism evidence="2 3">
    <name type="scientific">Kineosporia succinea</name>
    <dbReference type="NCBI Taxonomy" id="84632"/>
    <lineage>
        <taxon>Bacteria</taxon>
        <taxon>Bacillati</taxon>
        <taxon>Actinomycetota</taxon>
        <taxon>Actinomycetes</taxon>
        <taxon>Kineosporiales</taxon>
        <taxon>Kineosporiaceae</taxon>
        <taxon>Kineosporia</taxon>
    </lineage>
</organism>
<dbReference type="Proteomes" id="UP001235712">
    <property type="component" value="Unassembled WGS sequence"/>
</dbReference>
<comment type="caution">
    <text evidence="2">The sequence shown here is derived from an EMBL/GenBank/DDBJ whole genome shotgun (WGS) entry which is preliminary data.</text>
</comment>
<dbReference type="Gene3D" id="3.90.1210.10">
    <property type="entry name" value="Antifreeze-like/N-acetylneuraminic acid synthase C-terminal domain"/>
    <property type="match status" value="1"/>
</dbReference>
<dbReference type="RefSeq" id="WP_307245253.1">
    <property type="nucleotide sequence ID" value="NZ_JAUSQZ010000001.1"/>
</dbReference>
<name>A0ABT9P6D5_9ACTN</name>
<dbReference type="EMBL" id="JAUSQZ010000001">
    <property type="protein sequence ID" value="MDP9828251.1"/>
    <property type="molecule type" value="Genomic_DNA"/>
</dbReference>
<keyword evidence="3" id="KW-1185">Reference proteome</keyword>
<evidence type="ECO:0000259" key="1">
    <source>
        <dbReference type="SMART" id="SM00858"/>
    </source>
</evidence>